<accession>A0AA39J0X2</accession>
<gene>
    <name evidence="1" type="ORF">EV420DRAFT_1489302</name>
</gene>
<name>A0AA39J0X2_ARMTA</name>
<organism evidence="1 2">
    <name type="scientific">Armillaria tabescens</name>
    <name type="common">Ringless honey mushroom</name>
    <name type="synonym">Agaricus tabescens</name>
    <dbReference type="NCBI Taxonomy" id="1929756"/>
    <lineage>
        <taxon>Eukaryota</taxon>
        <taxon>Fungi</taxon>
        <taxon>Dikarya</taxon>
        <taxon>Basidiomycota</taxon>
        <taxon>Agaricomycotina</taxon>
        <taxon>Agaricomycetes</taxon>
        <taxon>Agaricomycetidae</taxon>
        <taxon>Agaricales</taxon>
        <taxon>Marasmiineae</taxon>
        <taxon>Physalacriaceae</taxon>
        <taxon>Desarmillaria</taxon>
    </lineage>
</organism>
<dbReference type="AlphaFoldDB" id="A0AA39J0X2"/>
<dbReference type="EMBL" id="JAUEPS010000239">
    <property type="protein sequence ID" value="KAK0433301.1"/>
    <property type="molecule type" value="Genomic_DNA"/>
</dbReference>
<proteinExistence type="predicted"/>
<comment type="caution">
    <text evidence="1">The sequence shown here is derived from an EMBL/GenBank/DDBJ whole genome shotgun (WGS) entry which is preliminary data.</text>
</comment>
<dbReference type="Proteomes" id="UP001175211">
    <property type="component" value="Unassembled WGS sequence"/>
</dbReference>
<evidence type="ECO:0000313" key="1">
    <source>
        <dbReference type="EMBL" id="KAK0433301.1"/>
    </source>
</evidence>
<sequence length="360" mass="39936">MTLVLQQAVVRTAKPEIHVVAVSSNPHFCLVSVYHYANPTFHKFIGANRRSTQDAATPTVISNTAEKSTQPPTVIPHSLLAAVSTRTLGSTNFGVEGYKKRALELAIVTHTERTFVVYTCETTMVLLTPFNSAYFVASTLNIARLPAGLQGVASVGSSLREGHWCKYGSLSPCKRAVRPELHRKTHALSLSPTDRDACVERRGLDKTERGILQPQVAGTSFCGDDDCLFPAPPHRVWSNGIVFLSFVSFAIRRYTIHTRSVGINYRERPKDSPDIEGGVLCGFVELAKLVHPIRLRPGPSACALWIKIAWEIIIAQSFNARVLFTPSYTRNHAYASYFVRSKKTDAIHWCEDKDLPKQKC</sequence>
<dbReference type="RefSeq" id="XP_060321505.1">
    <property type="nucleotide sequence ID" value="XM_060470684.1"/>
</dbReference>
<reference evidence="1" key="1">
    <citation type="submission" date="2023-06" db="EMBL/GenBank/DDBJ databases">
        <authorList>
            <consortium name="Lawrence Berkeley National Laboratory"/>
            <person name="Ahrendt S."/>
            <person name="Sahu N."/>
            <person name="Indic B."/>
            <person name="Wong-Bajracharya J."/>
            <person name="Merenyi Z."/>
            <person name="Ke H.-M."/>
            <person name="Monk M."/>
            <person name="Kocsube S."/>
            <person name="Drula E."/>
            <person name="Lipzen A."/>
            <person name="Balint B."/>
            <person name="Henrissat B."/>
            <person name="Andreopoulos B."/>
            <person name="Martin F.M."/>
            <person name="Harder C.B."/>
            <person name="Rigling D."/>
            <person name="Ford K.L."/>
            <person name="Foster G.D."/>
            <person name="Pangilinan J."/>
            <person name="Papanicolaou A."/>
            <person name="Barry K."/>
            <person name="LaButti K."/>
            <person name="Viragh M."/>
            <person name="Koriabine M."/>
            <person name="Yan M."/>
            <person name="Riley R."/>
            <person name="Champramary S."/>
            <person name="Plett K.L."/>
            <person name="Tsai I.J."/>
            <person name="Slot J."/>
            <person name="Sipos G."/>
            <person name="Plett J."/>
            <person name="Nagy L.G."/>
            <person name="Grigoriev I.V."/>
        </authorList>
    </citation>
    <scope>NUCLEOTIDE SEQUENCE</scope>
    <source>
        <strain evidence="1">CCBAS 213</strain>
    </source>
</reference>
<protein>
    <submittedName>
        <fullName evidence="1">Uncharacterized protein</fullName>
    </submittedName>
</protein>
<dbReference type="GeneID" id="85354232"/>
<evidence type="ECO:0000313" key="2">
    <source>
        <dbReference type="Proteomes" id="UP001175211"/>
    </source>
</evidence>
<keyword evidence="2" id="KW-1185">Reference proteome</keyword>